<dbReference type="SUPFAM" id="SSF160719">
    <property type="entry name" value="gpW/gp25-like"/>
    <property type="match status" value="1"/>
</dbReference>
<evidence type="ECO:0000313" key="1">
    <source>
        <dbReference type="EMBL" id="MBO8445652.1"/>
    </source>
</evidence>
<gene>
    <name evidence="1" type="ORF">IAC23_08190</name>
</gene>
<dbReference type="EMBL" id="JADIMO010000100">
    <property type="protein sequence ID" value="MBO8445652.1"/>
    <property type="molecule type" value="Genomic_DNA"/>
</dbReference>
<dbReference type="Proteomes" id="UP000823619">
    <property type="component" value="Unassembled WGS sequence"/>
</dbReference>
<comment type="caution">
    <text evidence="1">The sequence shown here is derived from an EMBL/GenBank/DDBJ whole genome shotgun (WGS) entry which is preliminary data.</text>
</comment>
<evidence type="ECO:0000313" key="2">
    <source>
        <dbReference type="Proteomes" id="UP000823619"/>
    </source>
</evidence>
<accession>A0A9D9HDF0</accession>
<proteinExistence type="predicted"/>
<protein>
    <submittedName>
        <fullName evidence="1">GPW/gp25 family protein</fullName>
    </submittedName>
</protein>
<dbReference type="AlphaFoldDB" id="A0A9D9HDF0"/>
<organism evidence="1 2">
    <name type="scientific">Candidatus Cryptobacteroides merdavium</name>
    <dbReference type="NCBI Taxonomy" id="2840769"/>
    <lineage>
        <taxon>Bacteria</taxon>
        <taxon>Pseudomonadati</taxon>
        <taxon>Bacteroidota</taxon>
        <taxon>Bacteroidia</taxon>
        <taxon>Bacteroidales</taxon>
        <taxon>Candidatus Cryptobacteroides</taxon>
    </lineage>
</organism>
<reference evidence="1" key="2">
    <citation type="journal article" date="2021" name="PeerJ">
        <title>Extensive microbial diversity within the chicken gut microbiome revealed by metagenomics and culture.</title>
        <authorList>
            <person name="Gilroy R."/>
            <person name="Ravi A."/>
            <person name="Getino M."/>
            <person name="Pursley I."/>
            <person name="Horton D.L."/>
            <person name="Alikhan N.F."/>
            <person name="Baker D."/>
            <person name="Gharbi K."/>
            <person name="Hall N."/>
            <person name="Watson M."/>
            <person name="Adriaenssens E.M."/>
            <person name="Foster-Nyarko E."/>
            <person name="Jarju S."/>
            <person name="Secka A."/>
            <person name="Antonio M."/>
            <person name="Oren A."/>
            <person name="Chaudhuri R.R."/>
            <person name="La Ragione R."/>
            <person name="Hildebrand F."/>
            <person name="Pallen M.J."/>
        </authorList>
    </citation>
    <scope>NUCLEOTIDE SEQUENCE</scope>
    <source>
        <strain evidence="1">D5-748</strain>
    </source>
</reference>
<sequence>MAGFICIPLSVSPGSSPVLLREEGELEKSIDNILDLIIFTPKGSFSADPEFGFEYWNHEFSNMDIREFNNNYVGLMSSGGVLNEISRRECEDSIRESILAYEPRLLQPDVKISLNPSDKVRNGNRISKYEMRITVTGAIDDGLGVRRQYEKRVAFMVEPVAHKINI</sequence>
<name>A0A9D9HDF0_9BACT</name>
<reference evidence="1" key="1">
    <citation type="submission" date="2020-10" db="EMBL/GenBank/DDBJ databases">
        <authorList>
            <person name="Gilroy R."/>
        </authorList>
    </citation>
    <scope>NUCLEOTIDE SEQUENCE</scope>
    <source>
        <strain evidence="1">D5-748</strain>
    </source>
</reference>
<dbReference type="Gene3D" id="3.10.450.40">
    <property type="match status" value="1"/>
</dbReference>